<dbReference type="InterPro" id="IPR029045">
    <property type="entry name" value="ClpP/crotonase-like_dom_sf"/>
</dbReference>
<dbReference type="Pfam" id="PF00574">
    <property type="entry name" value="CLP_protease"/>
    <property type="match status" value="1"/>
</dbReference>
<gene>
    <name evidence="2" type="primary">clpP</name>
    <name evidence="4" type="ORF">BJY26_000853</name>
</gene>
<dbReference type="GO" id="GO:0051117">
    <property type="term" value="F:ATPase binding"/>
    <property type="evidence" value="ECO:0007669"/>
    <property type="project" value="TreeGrafter"/>
</dbReference>
<keyword evidence="2" id="KW-0963">Cytoplasm</keyword>
<dbReference type="PRINTS" id="PR00127">
    <property type="entry name" value="CLPPROTEASEP"/>
</dbReference>
<protein>
    <recommendedName>
        <fullName evidence="2 3">ATP-dependent Clp protease proteolytic subunit</fullName>
        <ecNumber evidence="2">3.4.21.92</ecNumber>
    </recommendedName>
    <alternativeName>
        <fullName evidence="2">Endopeptidase Clp</fullName>
    </alternativeName>
</protein>
<dbReference type="HAMAP" id="MF_00444">
    <property type="entry name" value="ClpP"/>
    <property type="match status" value="1"/>
</dbReference>
<dbReference type="GO" id="GO:0009368">
    <property type="term" value="C:endopeptidase Clp complex"/>
    <property type="evidence" value="ECO:0007669"/>
    <property type="project" value="TreeGrafter"/>
</dbReference>
<feature type="active site" evidence="2">
    <location>
        <position position="126"/>
    </location>
</feature>
<evidence type="ECO:0000256" key="1">
    <source>
        <dbReference type="ARBA" id="ARBA00007039"/>
    </source>
</evidence>
<comment type="caution">
    <text evidence="2">Lacks conserved residue(s) required for the propagation of feature annotation.</text>
</comment>
<dbReference type="PANTHER" id="PTHR10381">
    <property type="entry name" value="ATP-DEPENDENT CLP PROTEASE PROTEOLYTIC SUBUNIT"/>
    <property type="match status" value="1"/>
</dbReference>
<dbReference type="CDD" id="cd07017">
    <property type="entry name" value="S14_ClpP_2"/>
    <property type="match status" value="1"/>
</dbReference>
<dbReference type="GO" id="GO:0006515">
    <property type="term" value="P:protein quality control for misfolded or incompletely synthesized proteins"/>
    <property type="evidence" value="ECO:0007669"/>
    <property type="project" value="TreeGrafter"/>
</dbReference>
<keyword evidence="2 4" id="KW-0645">Protease</keyword>
<keyword evidence="5" id="KW-1185">Reference proteome</keyword>
<dbReference type="Gene3D" id="3.90.226.10">
    <property type="entry name" value="2-enoyl-CoA Hydratase, Chain A, domain 1"/>
    <property type="match status" value="1"/>
</dbReference>
<comment type="subcellular location">
    <subcellularLocation>
        <location evidence="2">Cytoplasm</location>
    </subcellularLocation>
</comment>
<keyword evidence="2" id="KW-0720">Serine protease</keyword>
<dbReference type="EC" id="3.4.21.92" evidence="2"/>
<evidence type="ECO:0000313" key="4">
    <source>
        <dbReference type="EMBL" id="NYI66547.1"/>
    </source>
</evidence>
<dbReference type="GO" id="GO:0004252">
    <property type="term" value="F:serine-type endopeptidase activity"/>
    <property type="evidence" value="ECO:0007669"/>
    <property type="project" value="UniProtKB-UniRule"/>
</dbReference>
<dbReference type="SUPFAM" id="SSF52096">
    <property type="entry name" value="ClpP/crotonase"/>
    <property type="match status" value="1"/>
</dbReference>
<sequence length="202" mass="22115">MSSYTIPNVIERTAFGSERTADIFSRLLSDRIIYIGTPIDDGVANTVVAEVLHLENESPDMPIQIYINSAGGDAQAVMAIYDALTYVQPDVITFALGEVVAAPVILLAAGTAGMRNVLPHARIVLHPLEASGRGAVPDLILATEEVERIRRNLEQLLSEHTGKDLSRVRRDLERETVLDARAAVDYGLADQVLVTRPRTRHH</sequence>
<organism evidence="4 5">
    <name type="scientific">Spelaeicoccus albus</name>
    <dbReference type="NCBI Taxonomy" id="1280376"/>
    <lineage>
        <taxon>Bacteria</taxon>
        <taxon>Bacillati</taxon>
        <taxon>Actinomycetota</taxon>
        <taxon>Actinomycetes</taxon>
        <taxon>Micrococcales</taxon>
        <taxon>Brevibacteriaceae</taxon>
        <taxon>Spelaeicoccus</taxon>
    </lineage>
</organism>
<evidence type="ECO:0000256" key="3">
    <source>
        <dbReference type="RuleBase" id="RU003567"/>
    </source>
</evidence>
<dbReference type="RefSeq" id="WP_179425984.1">
    <property type="nucleotide sequence ID" value="NZ_JACBZP010000001.1"/>
</dbReference>
<accession>A0A7Z0A8W5</accession>
<dbReference type="GO" id="GO:0005737">
    <property type="term" value="C:cytoplasm"/>
    <property type="evidence" value="ECO:0007669"/>
    <property type="project" value="UniProtKB-SubCell"/>
</dbReference>
<comment type="similarity">
    <text evidence="1 2 3">Belongs to the peptidase S14 family.</text>
</comment>
<dbReference type="AlphaFoldDB" id="A0A7Z0A8W5"/>
<dbReference type="GO" id="GO:0004176">
    <property type="term" value="F:ATP-dependent peptidase activity"/>
    <property type="evidence" value="ECO:0007669"/>
    <property type="project" value="InterPro"/>
</dbReference>
<dbReference type="Proteomes" id="UP000539111">
    <property type="component" value="Unassembled WGS sequence"/>
</dbReference>
<dbReference type="PANTHER" id="PTHR10381:SF26">
    <property type="entry name" value="ATP-DEPENDENT CLP PROTEASE PROTEOLYTIC SUBUNIT-LIKE-RELATED"/>
    <property type="match status" value="1"/>
</dbReference>
<keyword evidence="2 4" id="KW-0378">Hydrolase</keyword>
<reference evidence="4 5" key="1">
    <citation type="submission" date="2020-07" db="EMBL/GenBank/DDBJ databases">
        <title>Sequencing the genomes of 1000 actinobacteria strains.</title>
        <authorList>
            <person name="Klenk H.-P."/>
        </authorList>
    </citation>
    <scope>NUCLEOTIDE SEQUENCE [LARGE SCALE GENOMIC DNA]</scope>
    <source>
        <strain evidence="4 5">DSM 26341</strain>
    </source>
</reference>
<comment type="function">
    <text evidence="2">Cleaves peptides in various proteins in a process that requires ATP hydrolysis. Has a chymotrypsin-like activity. Plays a major role in the degradation of misfolded proteins.</text>
</comment>
<comment type="catalytic activity">
    <reaction evidence="2">
        <text>Hydrolysis of proteins to small peptides in the presence of ATP and magnesium. alpha-casein is the usual test substrate. In the absence of ATP, only oligopeptides shorter than five residues are hydrolyzed (such as succinyl-Leu-Tyr-|-NHMec, and Leu-Tyr-Leu-|-Tyr-Trp, in which cleavage of the -Tyr-|-Leu- and -Tyr-|-Trp bonds also occurs).</text>
        <dbReference type="EC" id="3.4.21.92"/>
    </reaction>
</comment>
<dbReference type="InterPro" id="IPR001907">
    <property type="entry name" value="ClpP"/>
</dbReference>
<proteinExistence type="inferred from homology"/>
<comment type="caution">
    <text evidence="4">The sequence shown here is derived from an EMBL/GenBank/DDBJ whole genome shotgun (WGS) entry which is preliminary data.</text>
</comment>
<comment type="subunit">
    <text evidence="2">Fourteen ClpP subunits assemble into 2 heptameric rings which stack back to back to give a disk-like structure with a central cavity, resembling the structure of eukaryotic proteasomes.</text>
</comment>
<dbReference type="InterPro" id="IPR023562">
    <property type="entry name" value="ClpP/TepA"/>
</dbReference>
<evidence type="ECO:0000313" key="5">
    <source>
        <dbReference type="Proteomes" id="UP000539111"/>
    </source>
</evidence>
<name>A0A7Z0A8W5_9MICO</name>
<dbReference type="EMBL" id="JACBZP010000001">
    <property type="protein sequence ID" value="NYI66547.1"/>
    <property type="molecule type" value="Genomic_DNA"/>
</dbReference>
<evidence type="ECO:0000256" key="2">
    <source>
        <dbReference type="HAMAP-Rule" id="MF_00444"/>
    </source>
</evidence>